<dbReference type="GO" id="GO:0019677">
    <property type="term" value="P:NAD+ catabolic process"/>
    <property type="evidence" value="ECO:0007669"/>
    <property type="project" value="TreeGrafter"/>
</dbReference>
<dbReference type="Pfam" id="PF09297">
    <property type="entry name" value="Zn_ribbon_NUD"/>
    <property type="match status" value="1"/>
</dbReference>
<dbReference type="RefSeq" id="WP_071893073.1">
    <property type="nucleotide sequence ID" value="NZ_BAAARH010000008.1"/>
</dbReference>
<dbReference type="SUPFAM" id="SSF55811">
    <property type="entry name" value="Nudix"/>
    <property type="match status" value="1"/>
</dbReference>
<dbReference type="InterPro" id="IPR020084">
    <property type="entry name" value="NUDIX_hydrolase_CS"/>
</dbReference>
<reference evidence="12 14" key="2">
    <citation type="submission" date="2020-08" db="EMBL/GenBank/DDBJ databases">
        <title>Sequencing the genomes of 1000 actinobacteria strains.</title>
        <authorList>
            <person name="Klenk H.-P."/>
        </authorList>
    </citation>
    <scope>NUCLEOTIDE SEQUENCE [LARGE SCALE GENOMIC DNA]</scope>
    <source>
        <strain evidence="12 14">DSM 105783</strain>
    </source>
</reference>
<dbReference type="OrthoDB" id="9791656at2"/>
<evidence type="ECO:0000256" key="1">
    <source>
        <dbReference type="ARBA" id="ARBA00001946"/>
    </source>
</evidence>
<dbReference type="NCBIfam" id="NF001299">
    <property type="entry name" value="PRK00241.1"/>
    <property type="match status" value="1"/>
</dbReference>
<dbReference type="STRING" id="556325.BHE16_00130"/>
<evidence type="ECO:0000256" key="3">
    <source>
        <dbReference type="ARBA" id="ARBA00009595"/>
    </source>
</evidence>
<dbReference type="PANTHER" id="PTHR42904:SF6">
    <property type="entry name" value="NAD-CAPPED RNA HYDROLASE NUDT12"/>
    <property type="match status" value="1"/>
</dbReference>
<dbReference type="Pfam" id="PF09296">
    <property type="entry name" value="NUDIX-like"/>
    <property type="match status" value="1"/>
</dbReference>
<dbReference type="InterPro" id="IPR049734">
    <property type="entry name" value="NudC-like_C"/>
</dbReference>
<evidence type="ECO:0000313" key="13">
    <source>
        <dbReference type="Proteomes" id="UP000183530"/>
    </source>
</evidence>
<dbReference type="Proteomes" id="UP000183530">
    <property type="component" value="Chromosome"/>
</dbReference>
<name>A0A1L2ZKM8_9MICC</name>
<dbReference type="Proteomes" id="UP000580797">
    <property type="component" value="Unassembled WGS sequence"/>
</dbReference>
<dbReference type="Pfam" id="PF00293">
    <property type="entry name" value="NUDIX"/>
    <property type="match status" value="1"/>
</dbReference>
<dbReference type="AlphaFoldDB" id="A0A1L2ZKM8"/>
<evidence type="ECO:0000256" key="2">
    <source>
        <dbReference type="ARBA" id="ARBA00001947"/>
    </source>
</evidence>
<evidence type="ECO:0000313" key="11">
    <source>
        <dbReference type="EMBL" id="APF39686.1"/>
    </source>
</evidence>
<dbReference type="GO" id="GO:0005829">
    <property type="term" value="C:cytosol"/>
    <property type="evidence" value="ECO:0007669"/>
    <property type="project" value="TreeGrafter"/>
</dbReference>
<dbReference type="Gene3D" id="3.90.79.10">
    <property type="entry name" value="Nucleoside Triphosphate Pyrophosphohydrolase"/>
    <property type="match status" value="1"/>
</dbReference>
<sequence>MTEKFTDRLPLSRTGLDRACEQRADAEFLPTLLTDPATRVLWLHGGNAPVRHGALQFAGADSLQYDDAAQEGAEPRLVVYLGRTAQSHVVLAVARPDESVERLGEFIAGGGPVPAGESLQWLGLRDVAATLSPVDSGTFVEAVAIANWHEKHAFCPRCGAKTVVTQSGWVRECTQDQSQHFPRTDPAVIVAITDHEDRILLGANAAWGGTRYSVLAGFVEPGESLEAAVVREIHEEAGVWVTDVTYKGSQPWPFPASLMLGFTAKATSQEVKADGEEILSVKWFSREELARAVEEGGMGIPSSVSIARALIDDWYGGPVPEPKVLEN</sequence>
<proteinExistence type="inferred from homology"/>
<keyword evidence="13" id="KW-1185">Reference proteome</keyword>
<comment type="similarity">
    <text evidence="3">Belongs to the Nudix hydrolase family. NudC subfamily.</text>
</comment>
<dbReference type="InterPro" id="IPR015797">
    <property type="entry name" value="NUDIX_hydrolase-like_dom_sf"/>
</dbReference>
<dbReference type="Gene3D" id="3.90.79.20">
    <property type="match status" value="1"/>
</dbReference>
<evidence type="ECO:0000256" key="6">
    <source>
        <dbReference type="ARBA" id="ARBA00022801"/>
    </source>
</evidence>
<protein>
    <recommendedName>
        <fullName evidence="4">NAD(+) diphosphatase</fullName>
        <ecNumber evidence="4">3.6.1.22</ecNumber>
    </recommendedName>
</protein>
<dbReference type="PROSITE" id="PS00893">
    <property type="entry name" value="NUDIX_BOX"/>
    <property type="match status" value="1"/>
</dbReference>
<organism evidence="11 13">
    <name type="scientific">Neomicrococcus aestuarii</name>
    <dbReference type="NCBI Taxonomy" id="556325"/>
    <lineage>
        <taxon>Bacteria</taxon>
        <taxon>Bacillati</taxon>
        <taxon>Actinomycetota</taxon>
        <taxon>Actinomycetes</taxon>
        <taxon>Micrococcales</taxon>
        <taxon>Micrococcaceae</taxon>
        <taxon>Neomicrococcus</taxon>
    </lineage>
</organism>
<keyword evidence="5" id="KW-0479">Metal-binding</keyword>
<dbReference type="PANTHER" id="PTHR42904">
    <property type="entry name" value="NUDIX HYDROLASE, NUDC SUBFAMILY"/>
    <property type="match status" value="1"/>
</dbReference>
<evidence type="ECO:0000259" key="10">
    <source>
        <dbReference type="PROSITE" id="PS51462"/>
    </source>
</evidence>
<evidence type="ECO:0000256" key="8">
    <source>
        <dbReference type="ARBA" id="ARBA00023027"/>
    </source>
</evidence>
<comment type="catalytic activity">
    <reaction evidence="9">
        <text>a 5'-end NAD(+)-phospho-ribonucleoside in mRNA + H2O = a 5'-end phospho-adenosine-phospho-ribonucleoside in mRNA + beta-nicotinamide D-ribonucleotide + 2 H(+)</text>
        <dbReference type="Rhea" id="RHEA:60876"/>
        <dbReference type="Rhea" id="RHEA-COMP:15698"/>
        <dbReference type="Rhea" id="RHEA-COMP:15719"/>
        <dbReference type="ChEBI" id="CHEBI:14649"/>
        <dbReference type="ChEBI" id="CHEBI:15377"/>
        <dbReference type="ChEBI" id="CHEBI:15378"/>
        <dbReference type="ChEBI" id="CHEBI:144029"/>
        <dbReference type="ChEBI" id="CHEBI:144051"/>
    </reaction>
    <physiologicalReaction direction="left-to-right" evidence="9">
        <dbReference type="Rhea" id="RHEA:60877"/>
    </physiologicalReaction>
</comment>
<dbReference type="CDD" id="cd03429">
    <property type="entry name" value="NUDIX_NADH_pyrophosphatase_Nudt13"/>
    <property type="match status" value="1"/>
</dbReference>
<dbReference type="KEGG" id="nae:BHE16_00130"/>
<dbReference type="EMBL" id="JACHDR010000001">
    <property type="protein sequence ID" value="MBB5513702.1"/>
    <property type="molecule type" value="Genomic_DNA"/>
</dbReference>
<reference evidence="11 13" key="1">
    <citation type="submission" date="2016-11" db="EMBL/GenBank/DDBJ databases">
        <title>Genome sequencing of Zhihengliuella aestuarii B18 antagonistic to Plasmodiophora brassicae.</title>
        <authorList>
            <person name="Luo Y."/>
        </authorList>
    </citation>
    <scope>NUCLEOTIDE SEQUENCE [LARGE SCALE GENOMIC DNA]</scope>
    <source>
        <strain evidence="11 13">B18</strain>
    </source>
</reference>
<keyword evidence="8" id="KW-0520">NAD</keyword>
<dbReference type="EC" id="3.6.1.22" evidence="4"/>
<comment type="cofactor">
    <cofactor evidence="2">
        <name>Zn(2+)</name>
        <dbReference type="ChEBI" id="CHEBI:29105"/>
    </cofactor>
</comment>
<dbReference type="InterPro" id="IPR015375">
    <property type="entry name" value="NADH_PPase-like_N"/>
</dbReference>
<accession>A0A1L2ZKM8</accession>
<keyword evidence="7" id="KW-0460">Magnesium</keyword>
<dbReference type="InterPro" id="IPR000086">
    <property type="entry name" value="NUDIX_hydrolase_dom"/>
</dbReference>
<gene>
    <name evidence="11" type="ORF">BHE16_00130</name>
    <name evidence="12" type="ORF">HD598_002389</name>
</gene>
<dbReference type="InterPro" id="IPR015376">
    <property type="entry name" value="Znr_NADH_PPase"/>
</dbReference>
<dbReference type="GO" id="GO:0035529">
    <property type="term" value="F:NADH pyrophosphatase activity"/>
    <property type="evidence" value="ECO:0007669"/>
    <property type="project" value="TreeGrafter"/>
</dbReference>
<evidence type="ECO:0000256" key="9">
    <source>
        <dbReference type="ARBA" id="ARBA00023679"/>
    </source>
</evidence>
<evidence type="ECO:0000256" key="4">
    <source>
        <dbReference type="ARBA" id="ARBA00012381"/>
    </source>
</evidence>
<evidence type="ECO:0000313" key="14">
    <source>
        <dbReference type="Proteomes" id="UP000580797"/>
    </source>
</evidence>
<comment type="cofactor">
    <cofactor evidence="1">
        <name>Mg(2+)</name>
        <dbReference type="ChEBI" id="CHEBI:18420"/>
    </cofactor>
</comment>
<dbReference type="InterPro" id="IPR050241">
    <property type="entry name" value="NAD-cap_RNA_hydrolase_NudC"/>
</dbReference>
<evidence type="ECO:0000313" key="12">
    <source>
        <dbReference type="EMBL" id="MBB5513702.1"/>
    </source>
</evidence>
<dbReference type="GO" id="GO:0046872">
    <property type="term" value="F:metal ion binding"/>
    <property type="evidence" value="ECO:0007669"/>
    <property type="project" value="UniProtKB-KW"/>
</dbReference>
<dbReference type="GO" id="GO:0006742">
    <property type="term" value="P:NADP+ catabolic process"/>
    <property type="evidence" value="ECO:0007669"/>
    <property type="project" value="TreeGrafter"/>
</dbReference>
<feature type="domain" description="Nudix hydrolase" evidence="10">
    <location>
        <begin position="182"/>
        <end position="306"/>
    </location>
</feature>
<dbReference type="EMBL" id="CP018135">
    <property type="protein sequence ID" value="APF39686.1"/>
    <property type="molecule type" value="Genomic_DNA"/>
</dbReference>
<keyword evidence="6 12" id="KW-0378">Hydrolase</keyword>
<evidence type="ECO:0000256" key="7">
    <source>
        <dbReference type="ARBA" id="ARBA00022842"/>
    </source>
</evidence>
<evidence type="ECO:0000256" key="5">
    <source>
        <dbReference type="ARBA" id="ARBA00022723"/>
    </source>
</evidence>
<dbReference type="PROSITE" id="PS51462">
    <property type="entry name" value="NUDIX"/>
    <property type="match status" value="1"/>
</dbReference>